<dbReference type="Proteomes" id="UP000307999">
    <property type="component" value="Unassembled WGS sequence"/>
</dbReference>
<reference evidence="2 3" key="1">
    <citation type="submission" date="2019-04" db="EMBL/GenBank/DDBJ databases">
        <title>Thalassotalea guangxiensis sp. nov., isolated from sediment of the coastal wetland.</title>
        <authorList>
            <person name="Zheng S."/>
            <person name="Zhang D."/>
        </authorList>
    </citation>
    <scope>NUCLEOTIDE SEQUENCE [LARGE SCALE GENOMIC DNA]</scope>
    <source>
        <strain evidence="2 3">ZS-4</strain>
    </source>
</reference>
<gene>
    <name evidence="2" type="ORF">E8M12_13465</name>
</gene>
<evidence type="ECO:0000313" key="2">
    <source>
        <dbReference type="EMBL" id="TKB43978.1"/>
    </source>
</evidence>
<evidence type="ECO:0000313" key="3">
    <source>
        <dbReference type="Proteomes" id="UP000307999"/>
    </source>
</evidence>
<name>A0A4U1B2P8_9GAMM</name>
<protein>
    <submittedName>
        <fullName evidence="2">Uncharacterized protein</fullName>
    </submittedName>
</protein>
<proteinExistence type="predicted"/>
<feature type="transmembrane region" description="Helical" evidence="1">
    <location>
        <begin position="7"/>
        <end position="27"/>
    </location>
</feature>
<evidence type="ECO:0000256" key="1">
    <source>
        <dbReference type="SAM" id="Phobius"/>
    </source>
</evidence>
<keyword evidence="1" id="KW-1133">Transmembrane helix</keyword>
<keyword evidence="1" id="KW-0472">Membrane</keyword>
<keyword evidence="3" id="KW-1185">Reference proteome</keyword>
<organism evidence="2 3">
    <name type="scientific">Thalassotalea mangrovi</name>
    <dbReference type="NCBI Taxonomy" id="2572245"/>
    <lineage>
        <taxon>Bacteria</taxon>
        <taxon>Pseudomonadati</taxon>
        <taxon>Pseudomonadota</taxon>
        <taxon>Gammaproteobacteria</taxon>
        <taxon>Alteromonadales</taxon>
        <taxon>Colwelliaceae</taxon>
        <taxon>Thalassotalea</taxon>
    </lineage>
</organism>
<dbReference type="RefSeq" id="WP_136736780.1">
    <property type="nucleotide sequence ID" value="NZ_SWDB01000032.1"/>
</dbReference>
<dbReference type="EMBL" id="SWDB01000032">
    <property type="protein sequence ID" value="TKB43978.1"/>
    <property type="molecule type" value="Genomic_DNA"/>
</dbReference>
<comment type="caution">
    <text evidence="2">The sequence shown here is derived from an EMBL/GenBank/DDBJ whole genome shotgun (WGS) entry which is preliminary data.</text>
</comment>
<sequence>MVTKIKVAIGVVVSLHILFPFMGYVAWGHGLDGVKTTAMGNCEAYEYLINEYDDYDKAHSTLIDAARDLERYGYRIHTLSKDKTIKLFANHLSRSEAYTKILFRMYSKFDDFIKSPCADTILDEKFRRELVEMHAEKGWSLGAVPYIGDYNRFVIRNIKNPILELFE</sequence>
<dbReference type="AlphaFoldDB" id="A0A4U1B2P8"/>
<accession>A0A4U1B2P8</accession>
<keyword evidence="1" id="KW-0812">Transmembrane</keyword>